<evidence type="ECO:0000313" key="1">
    <source>
        <dbReference type="EMBL" id="KAJ0099270.1"/>
    </source>
</evidence>
<comment type="caution">
    <text evidence="1">The sequence shown here is derived from an EMBL/GenBank/DDBJ whole genome shotgun (WGS) entry which is preliminary data.</text>
</comment>
<dbReference type="EMBL" id="CM047900">
    <property type="protein sequence ID" value="KAJ0099270.1"/>
    <property type="molecule type" value="Genomic_DNA"/>
</dbReference>
<proteinExistence type="predicted"/>
<keyword evidence="2" id="KW-1185">Reference proteome</keyword>
<accession>A0ACC1BJQ7</accession>
<name>A0ACC1BJQ7_9ROSI</name>
<organism evidence="1 2">
    <name type="scientific">Pistacia atlantica</name>
    <dbReference type="NCBI Taxonomy" id="434234"/>
    <lineage>
        <taxon>Eukaryota</taxon>
        <taxon>Viridiplantae</taxon>
        <taxon>Streptophyta</taxon>
        <taxon>Embryophyta</taxon>
        <taxon>Tracheophyta</taxon>
        <taxon>Spermatophyta</taxon>
        <taxon>Magnoliopsida</taxon>
        <taxon>eudicotyledons</taxon>
        <taxon>Gunneridae</taxon>
        <taxon>Pentapetalae</taxon>
        <taxon>rosids</taxon>
        <taxon>malvids</taxon>
        <taxon>Sapindales</taxon>
        <taxon>Anacardiaceae</taxon>
        <taxon>Pistacia</taxon>
    </lineage>
</organism>
<protein>
    <submittedName>
        <fullName evidence="1">Uncharacterized protein</fullName>
    </submittedName>
</protein>
<sequence>MLRKLLEFLASHPQVKKVNYAGLRSHAGHAIHYSQTATRRDPDH</sequence>
<evidence type="ECO:0000313" key="2">
    <source>
        <dbReference type="Proteomes" id="UP001164250"/>
    </source>
</evidence>
<gene>
    <name evidence="1" type="ORF">Patl1_20903</name>
</gene>
<dbReference type="Proteomes" id="UP001164250">
    <property type="component" value="Chromosome 4"/>
</dbReference>
<reference evidence="2" key="1">
    <citation type="journal article" date="2023" name="G3 (Bethesda)">
        <title>Genome assembly and association tests identify interacting loci associated with vigor, precocity, and sex in interspecific pistachio rootstocks.</title>
        <authorList>
            <person name="Palmer W."/>
            <person name="Jacygrad E."/>
            <person name="Sagayaradj S."/>
            <person name="Cavanaugh K."/>
            <person name="Han R."/>
            <person name="Bertier L."/>
            <person name="Beede B."/>
            <person name="Kafkas S."/>
            <person name="Golino D."/>
            <person name="Preece J."/>
            <person name="Michelmore R."/>
        </authorList>
    </citation>
    <scope>NUCLEOTIDE SEQUENCE [LARGE SCALE GENOMIC DNA]</scope>
</reference>